<dbReference type="InterPro" id="IPR021994">
    <property type="entry name" value="DUF3592"/>
</dbReference>
<accession>A0A921G9Z6</accession>
<feature type="domain" description="DUF3592" evidence="2">
    <location>
        <begin position="3"/>
        <end position="67"/>
    </location>
</feature>
<dbReference type="Pfam" id="PF12158">
    <property type="entry name" value="DUF3592"/>
    <property type="match status" value="1"/>
</dbReference>
<evidence type="ECO:0000313" key="4">
    <source>
        <dbReference type="Proteomes" id="UP000749320"/>
    </source>
</evidence>
<evidence type="ECO:0000256" key="1">
    <source>
        <dbReference type="SAM" id="Phobius"/>
    </source>
</evidence>
<gene>
    <name evidence="3" type="ORF">K8V91_03460</name>
</gene>
<dbReference type="EMBL" id="DYWV01000116">
    <property type="protein sequence ID" value="HJF39958.1"/>
    <property type="molecule type" value="Genomic_DNA"/>
</dbReference>
<organism evidence="3 4">
    <name type="scientific">Thomasclavelia spiroformis</name>
    <dbReference type="NCBI Taxonomy" id="29348"/>
    <lineage>
        <taxon>Bacteria</taxon>
        <taxon>Bacillati</taxon>
        <taxon>Bacillota</taxon>
        <taxon>Erysipelotrichia</taxon>
        <taxon>Erysipelotrichales</taxon>
        <taxon>Coprobacillaceae</taxon>
        <taxon>Thomasclavelia</taxon>
    </lineage>
</organism>
<reference evidence="3" key="1">
    <citation type="journal article" date="2021" name="PeerJ">
        <title>Extensive microbial diversity within the chicken gut microbiome revealed by metagenomics and culture.</title>
        <authorList>
            <person name="Gilroy R."/>
            <person name="Ravi A."/>
            <person name="Getino M."/>
            <person name="Pursley I."/>
            <person name="Horton D.L."/>
            <person name="Alikhan N.F."/>
            <person name="Baker D."/>
            <person name="Gharbi K."/>
            <person name="Hall N."/>
            <person name="Watson M."/>
            <person name="Adriaenssens E.M."/>
            <person name="Foster-Nyarko E."/>
            <person name="Jarju S."/>
            <person name="Secka A."/>
            <person name="Antonio M."/>
            <person name="Oren A."/>
            <person name="Chaudhuri R.R."/>
            <person name="La Ragione R."/>
            <person name="Hildebrand F."/>
            <person name="Pallen M.J."/>
        </authorList>
    </citation>
    <scope>NUCLEOTIDE SEQUENCE</scope>
    <source>
        <strain evidence="3">CHK193-16274</strain>
    </source>
</reference>
<name>A0A921G9Z6_9FIRM</name>
<comment type="caution">
    <text evidence="3">The sequence shown here is derived from an EMBL/GenBank/DDBJ whole genome shotgun (WGS) entry which is preliminary data.</text>
</comment>
<feature type="transmembrane region" description="Helical" evidence="1">
    <location>
        <begin position="135"/>
        <end position="156"/>
    </location>
</feature>
<sequence length="289" mass="32871">MSTTAYVIDISSEYSGTHHNRHVNYDITYQYEVDGNKYFDMLYNRSKAMELGDKIKIKYNPSAPENSTDILAPNIKNLVLFLAFGTIFITIGFFLSGTWALTCKIRHKGEMKKNEILPPKEHINSNKTYKNSQNLALRILVVLIFLGGTFLLIKLFPGIRTIKTDQFIEIVDAAGYTANDTSITLSQNWKVGSMLKEAYSFNDDNIKMDFAVMDTTKSASVLFNSMTLPISNGDIKDSHGIVHEFYSVENKTLYIAKIRISNTVLYVSAQAKYKPEAEKLLKEFGYWKE</sequence>
<keyword evidence="1" id="KW-1133">Transmembrane helix</keyword>
<feature type="transmembrane region" description="Helical" evidence="1">
    <location>
        <begin position="78"/>
        <end position="102"/>
    </location>
</feature>
<keyword evidence="1" id="KW-0812">Transmembrane</keyword>
<evidence type="ECO:0000259" key="2">
    <source>
        <dbReference type="Pfam" id="PF12158"/>
    </source>
</evidence>
<evidence type="ECO:0000313" key="3">
    <source>
        <dbReference type="EMBL" id="HJF39958.1"/>
    </source>
</evidence>
<dbReference type="RefSeq" id="WP_191376502.1">
    <property type="nucleotide sequence ID" value="NZ_CAJFOD010000115.1"/>
</dbReference>
<dbReference type="AlphaFoldDB" id="A0A921G9Z6"/>
<dbReference type="Proteomes" id="UP000749320">
    <property type="component" value="Unassembled WGS sequence"/>
</dbReference>
<proteinExistence type="predicted"/>
<keyword evidence="1" id="KW-0472">Membrane</keyword>
<reference evidence="3" key="2">
    <citation type="submission" date="2021-09" db="EMBL/GenBank/DDBJ databases">
        <authorList>
            <person name="Gilroy R."/>
        </authorList>
    </citation>
    <scope>NUCLEOTIDE SEQUENCE</scope>
    <source>
        <strain evidence="3">CHK193-16274</strain>
    </source>
</reference>
<protein>
    <submittedName>
        <fullName evidence="3">DUF3592 domain-containing protein</fullName>
    </submittedName>
</protein>